<evidence type="ECO:0000313" key="18">
    <source>
        <dbReference type="RefSeq" id="XP_014071390.2"/>
    </source>
</evidence>
<dbReference type="PANTHER" id="PTHR45906">
    <property type="entry name" value="ALPHA-N-ACETYL-NEURAMINYL-2,3-BETA-GALACTOSYL-1, 3-N-ACETYL-GALACTOSAMINIDE ALPHA-2,6-SIALYLTRANSFERASE-LIKE"/>
    <property type="match status" value="1"/>
</dbReference>
<dbReference type="KEGG" id="sasa:106613542"/>
<evidence type="ECO:0000256" key="16">
    <source>
        <dbReference type="SAM" id="Phobius"/>
    </source>
</evidence>
<evidence type="ECO:0000256" key="2">
    <source>
        <dbReference type="ARBA" id="ARBA00006003"/>
    </source>
</evidence>
<evidence type="ECO:0000256" key="14">
    <source>
        <dbReference type="ARBA" id="ARBA00043744"/>
    </source>
</evidence>
<keyword evidence="17" id="KW-1185">Reference proteome</keyword>
<sequence length="365" mass="40749">MLFGVNRHGCDDFSNVNAPASKSLCKVYNFTEDIHKMKAQVRHGVIVIIVITMGTSLIVVYNNSFTDTSGTAYHTDAAATGPLMDKPRKAQPKPGRARSSTLQGYTGVIDQKPLRMHCNCCALVTSSGHLTGSNRGDEIDSTECVIRMNDAPTGGSFQRDVGQRTSLRVIAHSSLQRVLRSRQELLNASQDSVFLFWGPSSCMRRDGKGLVFNNLRMVNQLLPKLKVYVISQLKMPQFDELFKNETGKDRKTSNSWLSTGWFTMAIALELCDTINVYGMVAPDFCRAPSHLSVPYHYYEPSGPDECAMYLSHERNQRGSHHRFITEKTVFANWARMFDIHFYQPDWTPSSTLNGNSSLTPASDGS</sequence>
<keyword evidence="4" id="KW-0808">Transferase</keyword>
<feature type="region of interest" description="Disordered" evidence="15">
    <location>
        <begin position="78"/>
        <end position="101"/>
    </location>
</feature>
<keyword evidence="6" id="KW-0735">Signal-anchor</keyword>
<feature type="transmembrane region" description="Helical" evidence="16">
    <location>
        <begin position="44"/>
        <end position="61"/>
    </location>
</feature>
<gene>
    <name evidence="18" type="primary">LOC106613542</name>
</gene>
<organism evidence="17 18">
    <name type="scientific">Salmo salar</name>
    <name type="common">Atlantic salmon</name>
    <dbReference type="NCBI Taxonomy" id="8030"/>
    <lineage>
        <taxon>Eukaryota</taxon>
        <taxon>Metazoa</taxon>
        <taxon>Chordata</taxon>
        <taxon>Craniata</taxon>
        <taxon>Vertebrata</taxon>
        <taxon>Euteleostomi</taxon>
        <taxon>Actinopterygii</taxon>
        <taxon>Neopterygii</taxon>
        <taxon>Teleostei</taxon>
        <taxon>Protacanthopterygii</taxon>
        <taxon>Salmoniformes</taxon>
        <taxon>Salmonidae</taxon>
        <taxon>Salmoninae</taxon>
        <taxon>Salmo</taxon>
    </lineage>
</organism>
<evidence type="ECO:0000256" key="7">
    <source>
        <dbReference type="ARBA" id="ARBA00022981"/>
    </source>
</evidence>
<evidence type="ECO:0000256" key="13">
    <source>
        <dbReference type="ARBA" id="ARBA00023180"/>
    </source>
</evidence>
<dbReference type="InterPro" id="IPR038578">
    <property type="entry name" value="GT29-like_sf"/>
</dbReference>
<evidence type="ECO:0000256" key="9">
    <source>
        <dbReference type="ARBA" id="ARBA00023034"/>
    </source>
</evidence>
<comment type="similarity">
    <text evidence="2">Belongs to the glycosyltransferase 29 family.</text>
</comment>
<dbReference type="GO" id="GO:0001665">
    <property type="term" value="F:alpha-N-acetylgalactosaminide alpha-2,6-sialyltransferase activity"/>
    <property type="evidence" value="ECO:0007669"/>
    <property type="project" value="TreeGrafter"/>
</dbReference>
<protein>
    <submittedName>
        <fullName evidence="18">Alpha-N-acetylgalactosaminide alpha-2,6-sialyltransferase 5 isoform X1</fullName>
    </submittedName>
</protein>
<comment type="catalytic activity">
    <reaction evidence="14">
        <text>a ganglioside GM1b (d18:1(4E)) + CMP-N-acetyl-beta-neuraminate = a ganglioside GD1alpha (d18:1(4E)) + CMP + H(+)</text>
        <dbReference type="Rhea" id="RHEA:41968"/>
        <dbReference type="ChEBI" id="CHEBI:15378"/>
        <dbReference type="ChEBI" id="CHEBI:57812"/>
        <dbReference type="ChEBI" id="CHEBI:60377"/>
        <dbReference type="ChEBI" id="CHEBI:78568"/>
        <dbReference type="ChEBI" id="CHEBI:78569"/>
    </reaction>
    <physiologicalReaction direction="left-to-right" evidence="14">
        <dbReference type="Rhea" id="RHEA:41969"/>
    </physiologicalReaction>
</comment>
<reference evidence="18" key="1">
    <citation type="submission" date="2025-08" db="UniProtKB">
        <authorList>
            <consortium name="RefSeq"/>
        </authorList>
    </citation>
    <scope>IDENTIFICATION</scope>
</reference>
<dbReference type="GO" id="GO:0000139">
    <property type="term" value="C:Golgi membrane"/>
    <property type="evidence" value="ECO:0007669"/>
    <property type="project" value="UniProtKB-SubCell"/>
</dbReference>
<evidence type="ECO:0000256" key="8">
    <source>
        <dbReference type="ARBA" id="ARBA00022989"/>
    </source>
</evidence>
<evidence type="ECO:0000256" key="6">
    <source>
        <dbReference type="ARBA" id="ARBA00022968"/>
    </source>
</evidence>
<dbReference type="RefSeq" id="XP_014071390.2">
    <property type="nucleotide sequence ID" value="XM_014215915.2"/>
</dbReference>
<proteinExistence type="inferred from homology"/>
<evidence type="ECO:0000256" key="11">
    <source>
        <dbReference type="ARBA" id="ARBA00023136"/>
    </source>
</evidence>
<keyword evidence="12" id="KW-1015">Disulfide bond</keyword>
<evidence type="ECO:0000256" key="15">
    <source>
        <dbReference type="SAM" id="MobiDB-lite"/>
    </source>
</evidence>
<dbReference type="GO" id="GO:0009988">
    <property type="term" value="P:cell-cell recognition"/>
    <property type="evidence" value="ECO:0007669"/>
    <property type="project" value="UniProtKB-ARBA"/>
</dbReference>
<evidence type="ECO:0000313" key="17">
    <source>
        <dbReference type="Proteomes" id="UP001652741"/>
    </source>
</evidence>
<dbReference type="Gene3D" id="3.90.1480.20">
    <property type="entry name" value="Glycosyl transferase family 29"/>
    <property type="match status" value="1"/>
</dbReference>
<evidence type="ECO:0000256" key="1">
    <source>
        <dbReference type="ARBA" id="ARBA00004323"/>
    </source>
</evidence>
<dbReference type="GeneID" id="106613542"/>
<keyword evidence="11 16" id="KW-0472">Membrane</keyword>
<dbReference type="AlphaFoldDB" id="A0A1S3T475"/>
<keyword evidence="8 16" id="KW-1133">Transmembrane helix</keyword>
<keyword evidence="10" id="KW-0443">Lipid metabolism</keyword>
<dbReference type="PANTHER" id="PTHR45906:SF5">
    <property type="entry name" value="ALPHA-N-ACETYLGALACTOSAMINIDE ALPHA-2,6-SIALYLTRANSFERASE 5"/>
    <property type="match status" value="1"/>
</dbReference>
<dbReference type="GO" id="GO:0001574">
    <property type="term" value="P:ganglioside biosynthetic process"/>
    <property type="evidence" value="ECO:0007669"/>
    <property type="project" value="TreeGrafter"/>
</dbReference>
<dbReference type="InterPro" id="IPR001675">
    <property type="entry name" value="Glyco_trans_29"/>
</dbReference>
<evidence type="ECO:0000256" key="10">
    <source>
        <dbReference type="ARBA" id="ARBA00023098"/>
    </source>
</evidence>
<accession>A0A1S3T475</accession>
<name>A0A1S3T475_SALSA</name>
<dbReference type="Bgee" id="ENSSSAG00000075252">
    <property type="expression patterns" value="Expressed in terminal part of digestive tract and 16 other cell types or tissues"/>
</dbReference>
<dbReference type="Pfam" id="PF00777">
    <property type="entry name" value="Glyco_transf_29"/>
    <property type="match status" value="1"/>
</dbReference>
<keyword evidence="5 16" id="KW-0812">Transmembrane</keyword>
<comment type="subcellular location">
    <subcellularLocation>
        <location evidence="1">Golgi apparatus membrane</location>
        <topology evidence="1">Single-pass type II membrane protein</topology>
    </subcellularLocation>
</comment>
<dbReference type="GO" id="GO:0009311">
    <property type="term" value="P:oligosaccharide metabolic process"/>
    <property type="evidence" value="ECO:0007669"/>
    <property type="project" value="TreeGrafter"/>
</dbReference>
<evidence type="ECO:0000256" key="12">
    <source>
        <dbReference type="ARBA" id="ARBA00023157"/>
    </source>
</evidence>
<dbReference type="PaxDb" id="8030-ENSSSAP00000102511"/>
<keyword evidence="7" id="KW-0730">Sialic acid</keyword>
<evidence type="ECO:0000256" key="4">
    <source>
        <dbReference type="ARBA" id="ARBA00022679"/>
    </source>
</evidence>
<dbReference type="Proteomes" id="UP001652741">
    <property type="component" value="Chromosome ssa10"/>
</dbReference>
<dbReference type="STRING" id="8030.ENSSSAP00000102511"/>
<keyword evidence="3" id="KW-0328">Glycosyltransferase</keyword>
<keyword evidence="13" id="KW-0325">Glycoprotein</keyword>
<evidence type="ECO:0000256" key="5">
    <source>
        <dbReference type="ARBA" id="ARBA00022692"/>
    </source>
</evidence>
<evidence type="ECO:0000256" key="3">
    <source>
        <dbReference type="ARBA" id="ARBA00022676"/>
    </source>
</evidence>
<keyword evidence="9" id="KW-0333">Golgi apparatus</keyword>